<dbReference type="InterPro" id="IPR002156">
    <property type="entry name" value="RNaseH_domain"/>
</dbReference>
<dbReference type="EMBL" id="CM000131">
    <property type="protein sequence ID" value="EEC80201.1"/>
    <property type="molecule type" value="Genomic_DNA"/>
</dbReference>
<reference evidence="2 3" key="1">
    <citation type="journal article" date="2005" name="PLoS Biol.">
        <title>The genomes of Oryza sativa: a history of duplications.</title>
        <authorList>
            <person name="Yu J."/>
            <person name="Wang J."/>
            <person name="Lin W."/>
            <person name="Li S."/>
            <person name="Li H."/>
            <person name="Zhou J."/>
            <person name="Ni P."/>
            <person name="Dong W."/>
            <person name="Hu S."/>
            <person name="Zeng C."/>
            <person name="Zhang J."/>
            <person name="Zhang Y."/>
            <person name="Li R."/>
            <person name="Xu Z."/>
            <person name="Li S."/>
            <person name="Li X."/>
            <person name="Zheng H."/>
            <person name="Cong L."/>
            <person name="Lin L."/>
            <person name="Yin J."/>
            <person name="Geng J."/>
            <person name="Li G."/>
            <person name="Shi J."/>
            <person name="Liu J."/>
            <person name="Lv H."/>
            <person name="Li J."/>
            <person name="Wang J."/>
            <person name="Deng Y."/>
            <person name="Ran L."/>
            <person name="Shi X."/>
            <person name="Wang X."/>
            <person name="Wu Q."/>
            <person name="Li C."/>
            <person name="Ren X."/>
            <person name="Wang J."/>
            <person name="Wang X."/>
            <person name="Li D."/>
            <person name="Liu D."/>
            <person name="Zhang X."/>
            <person name="Ji Z."/>
            <person name="Zhao W."/>
            <person name="Sun Y."/>
            <person name="Zhang Z."/>
            <person name="Bao J."/>
            <person name="Han Y."/>
            <person name="Dong L."/>
            <person name="Ji J."/>
            <person name="Chen P."/>
            <person name="Wu S."/>
            <person name="Liu J."/>
            <person name="Xiao Y."/>
            <person name="Bu D."/>
            <person name="Tan J."/>
            <person name="Yang L."/>
            <person name="Ye C."/>
            <person name="Zhang J."/>
            <person name="Xu J."/>
            <person name="Zhou Y."/>
            <person name="Yu Y."/>
            <person name="Zhang B."/>
            <person name="Zhuang S."/>
            <person name="Wei H."/>
            <person name="Liu B."/>
            <person name="Lei M."/>
            <person name="Yu H."/>
            <person name="Li Y."/>
            <person name="Xu H."/>
            <person name="Wei S."/>
            <person name="He X."/>
            <person name="Fang L."/>
            <person name="Zhang Z."/>
            <person name="Zhang Y."/>
            <person name="Huang X."/>
            <person name="Su Z."/>
            <person name="Tong W."/>
            <person name="Li J."/>
            <person name="Tong Z."/>
            <person name="Li S."/>
            <person name="Ye J."/>
            <person name="Wang L."/>
            <person name="Fang L."/>
            <person name="Lei T."/>
            <person name="Chen C."/>
            <person name="Chen H."/>
            <person name="Xu Z."/>
            <person name="Li H."/>
            <person name="Huang H."/>
            <person name="Zhang F."/>
            <person name="Xu H."/>
            <person name="Li N."/>
            <person name="Zhao C."/>
            <person name="Li S."/>
            <person name="Dong L."/>
            <person name="Huang Y."/>
            <person name="Li L."/>
            <person name="Xi Y."/>
            <person name="Qi Q."/>
            <person name="Li W."/>
            <person name="Zhang B."/>
            <person name="Hu W."/>
            <person name="Zhang Y."/>
            <person name="Tian X."/>
            <person name="Jiao Y."/>
            <person name="Liang X."/>
            <person name="Jin J."/>
            <person name="Gao L."/>
            <person name="Zheng W."/>
            <person name="Hao B."/>
            <person name="Liu S."/>
            <person name="Wang W."/>
            <person name="Yuan L."/>
            <person name="Cao M."/>
            <person name="McDermott J."/>
            <person name="Samudrala R."/>
            <person name="Wang J."/>
            <person name="Wong G.K."/>
            <person name="Yang H."/>
        </authorList>
    </citation>
    <scope>NUCLEOTIDE SEQUENCE [LARGE SCALE GENOMIC DNA]</scope>
    <source>
        <strain evidence="3">cv. 93-11</strain>
    </source>
</reference>
<dbReference type="Gramene" id="BGIOSGA021703-TA">
    <property type="protein sequence ID" value="BGIOSGA021703-PA"/>
    <property type="gene ID" value="BGIOSGA021703"/>
</dbReference>
<dbReference type="Proteomes" id="UP000007015">
    <property type="component" value="Chromosome 6"/>
</dbReference>
<dbReference type="InterPro" id="IPR036397">
    <property type="entry name" value="RNaseH_sf"/>
</dbReference>
<dbReference type="STRING" id="39946.B8B3W9"/>
<dbReference type="PANTHER" id="PTHR34146:SF3">
    <property type="entry name" value="POLYNUCLEOTIDYL TRANSFERASE, RIBONUCLEASE H-LIKE SUPERFAMILY PROTEIN"/>
    <property type="match status" value="1"/>
</dbReference>
<gene>
    <name evidence="2" type="ORF">OsI_22085</name>
</gene>
<dbReference type="PANTHER" id="PTHR34146">
    <property type="entry name" value="POLYNUCLEOTIDYL TRANSFERASE, RIBONUCLEASE H-LIKE SUPERFAMILY PROTEIN-RELATED"/>
    <property type="match status" value="1"/>
</dbReference>
<dbReference type="GO" id="GO:0003676">
    <property type="term" value="F:nucleic acid binding"/>
    <property type="evidence" value="ECO:0007669"/>
    <property type="project" value="InterPro"/>
</dbReference>
<dbReference type="HOGENOM" id="CLU_000680_33_5_1"/>
<dbReference type="GO" id="GO:0004523">
    <property type="term" value="F:RNA-DNA hybrid ribonuclease activity"/>
    <property type="evidence" value="ECO:0007669"/>
    <property type="project" value="InterPro"/>
</dbReference>
<protein>
    <recommendedName>
        <fullName evidence="1">RNase H type-1 domain-containing protein</fullName>
    </recommendedName>
</protein>
<sequence>MDVMPPMLLLGQPGVEGRWMEEGVTASASQNLNRRRDVLAPVTMSFLDDKDDKAFLLALAPTKEAAVASSDSKSRRLYMTSSPTSTSNFPRELNKTNIVLIPKKNRPANPADFRPISLCNVMYKVIAKSIANRIKAPPLFLLISMVNPMVLLMLIEELDKVAPLSPYLFVLALNELSEQLNEALLNNQLKGTSLSPQGPAIHSLLYADDLIITGEATEIEARIIKEIIDIFCNRSGQTPNWNKSFILFSKHTPHHIKEFITRIFHVAPVDANTKHLGHPLFVTNRTKAFVYQFIVDKFRTKLTILKANKLSHAGRLTLIKSVFASLPIYYMATTLLPKKLTSKLTSIIRTFWWTGVKEGQDKKPLCSKSWSDICKPTQEGWLGIRDIHLVNKGLILNATWRLVTKPEEQTQMQVNVQASTSMERKMERIPEGNRCYVDASWDDYKTGIGIFFHFPATHNALFVKANSCMADSPLQAELLALQLALEIALLLNFTDTIFLTDCSMVADTTKKRSFQEDPGYWSLLPFWSQIQTLPDHLLRVYWIPRTLNKTADKLAKEARENFSSPVFSCQNISHIAYPLRSCFASVLNSNTRFRNYNINHVLCF</sequence>
<evidence type="ECO:0000259" key="1">
    <source>
        <dbReference type="Pfam" id="PF13456"/>
    </source>
</evidence>
<feature type="domain" description="RNase H type-1" evidence="1">
    <location>
        <begin position="468"/>
        <end position="558"/>
    </location>
</feature>
<dbReference type="InterPro" id="IPR012337">
    <property type="entry name" value="RNaseH-like_sf"/>
</dbReference>
<dbReference type="Pfam" id="PF13456">
    <property type="entry name" value="RVT_3"/>
    <property type="match status" value="1"/>
</dbReference>
<dbReference type="SUPFAM" id="SSF53098">
    <property type="entry name" value="Ribonuclease H-like"/>
    <property type="match status" value="1"/>
</dbReference>
<organism evidence="2 3">
    <name type="scientific">Oryza sativa subsp. indica</name>
    <name type="common">Rice</name>
    <dbReference type="NCBI Taxonomy" id="39946"/>
    <lineage>
        <taxon>Eukaryota</taxon>
        <taxon>Viridiplantae</taxon>
        <taxon>Streptophyta</taxon>
        <taxon>Embryophyta</taxon>
        <taxon>Tracheophyta</taxon>
        <taxon>Spermatophyta</taxon>
        <taxon>Magnoliopsida</taxon>
        <taxon>Liliopsida</taxon>
        <taxon>Poales</taxon>
        <taxon>Poaceae</taxon>
        <taxon>BOP clade</taxon>
        <taxon>Oryzoideae</taxon>
        <taxon>Oryzeae</taxon>
        <taxon>Oryzinae</taxon>
        <taxon>Oryza</taxon>
        <taxon>Oryza sativa</taxon>
    </lineage>
</organism>
<name>B8B3W9_ORYSI</name>
<evidence type="ECO:0000313" key="3">
    <source>
        <dbReference type="Proteomes" id="UP000007015"/>
    </source>
</evidence>
<dbReference type="CDD" id="cd01650">
    <property type="entry name" value="RT_nLTR_like"/>
    <property type="match status" value="1"/>
</dbReference>
<evidence type="ECO:0000313" key="2">
    <source>
        <dbReference type="EMBL" id="EEC80201.1"/>
    </source>
</evidence>
<keyword evidence="3" id="KW-1185">Reference proteome</keyword>
<proteinExistence type="predicted"/>
<dbReference type="Gene3D" id="3.30.420.10">
    <property type="entry name" value="Ribonuclease H-like superfamily/Ribonuclease H"/>
    <property type="match status" value="1"/>
</dbReference>
<dbReference type="AlphaFoldDB" id="B8B3W9"/>
<accession>B8B3W9</accession>